<evidence type="ECO:0000313" key="13">
    <source>
        <dbReference type="EMBL" id="KAF4595277.1"/>
    </source>
</evidence>
<feature type="domain" description="Protein kinase" evidence="11">
    <location>
        <begin position="9"/>
        <end position="283"/>
    </location>
</feature>
<dbReference type="SMART" id="SM00133">
    <property type="entry name" value="S_TK_X"/>
    <property type="match status" value="1"/>
</dbReference>
<dbReference type="InterPro" id="IPR000961">
    <property type="entry name" value="AGC-kinase_C"/>
</dbReference>
<dbReference type="SMART" id="SM00220">
    <property type="entry name" value="S_TKc"/>
    <property type="match status" value="1"/>
</dbReference>
<dbReference type="GO" id="GO:0005524">
    <property type="term" value="F:ATP binding"/>
    <property type="evidence" value="ECO:0007669"/>
    <property type="project" value="UniProtKB-UniRule"/>
</dbReference>
<evidence type="ECO:0000256" key="9">
    <source>
        <dbReference type="PROSITE-ProRule" id="PRU10141"/>
    </source>
</evidence>
<evidence type="ECO:0000256" key="1">
    <source>
        <dbReference type="ARBA" id="ARBA00012444"/>
    </source>
</evidence>
<dbReference type="InterPro" id="IPR011009">
    <property type="entry name" value="Kinase-like_dom_sf"/>
</dbReference>
<dbReference type="PANTHER" id="PTHR24353">
    <property type="entry name" value="CYCLIC NUCLEOTIDE-DEPENDENT PROTEIN KINASE"/>
    <property type="match status" value="1"/>
</dbReference>
<evidence type="ECO:0000256" key="3">
    <source>
        <dbReference type="ARBA" id="ARBA00022679"/>
    </source>
</evidence>
<comment type="catalytic activity">
    <reaction evidence="8">
        <text>L-seryl-[protein] + ATP = O-phospho-L-seryl-[protein] + ADP + H(+)</text>
        <dbReference type="Rhea" id="RHEA:17989"/>
        <dbReference type="Rhea" id="RHEA-COMP:9863"/>
        <dbReference type="Rhea" id="RHEA-COMP:11604"/>
        <dbReference type="ChEBI" id="CHEBI:15378"/>
        <dbReference type="ChEBI" id="CHEBI:29999"/>
        <dbReference type="ChEBI" id="CHEBI:30616"/>
        <dbReference type="ChEBI" id="CHEBI:83421"/>
        <dbReference type="ChEBI" id="CHEBI:456216"/>
        <dbReference type="EC" id="2.7.11.11"/>
    </reaction>
</comment>
<accession>A0A8H4QD39</accession>
<dbReference type="FunFam" id="1.10.510.10:FF:000005">
    <property type="entry name" value="cAMP-dependent protein kinase catalytic subunit alpha"/>
    <property type="match status" value="1"/>
</dbReference>
<dbReference type="InterPro" id="IPR017441">
    <property type="entry name" value="Protein_kinase_ATP_BS"/>
</dbReference>
<keyword evidence="2 10" id="KW-0723">Serine/threonine-protein kinase</keyword>
<evidence type="ECO:0000256" key="4">
    <source>
        <dbReference type="ARBA" id="ARBA00022741"/>
    </source>
</evidence>
<keyword evidence="6 9" id="KW-0067">ATP-binding</keyword>
<comment type="similarity">
    <text evidence="10">Belongs to the protein kinase superfamily.</text>
</comment>
<dbReference type="PANTHER" id="PTHR24353:SF37">
    <property type="entry name" value="CAMP-DEPENDENT PROTEIN KINASE CATALYTIC SUBUNIT PRKX"/>
    <property type="match status" value="1"/>
</dbReference>
<sequence length="342" mass="38971">MPKLELGNFKLIRTLGTGTFARVCLVRPATATSALDQDPTAQVFALKMLRKADVIKLKQVDHVRHERSLLADVAGHPFITNMLASFSDRDSLYMLLDYVPGGELFSYLRKLRRFDESVARFYAAEIVAVLEFLHEQQDGIAYRDLKPENLLLDRDGHVKIVDFGFAKRLGRSDDRSVETYTLCGTPEYLAPEVIHNEGHTTAVDWWALGVLVYEFLTGYPPFWHQNPIEIYRQIVENPITFPKDPPISSEAKDLIRSLCTVDRSRRLGNMSGGAARVKAHPFFRPVDWDDVINRRHQGPIIPPVRFPGDAQCFDTYPEDGDDGPAEYTDDMASQYDHYFDDF</sequence>
<dbReference type="Gene3D" id="1.10.510.10">
    <property type="entry name" value="Transferase(Phosphotransferase) domain 1"/>
    <property type="match status" value="1"/>
</dbReference>
<dbReference type="OrthoDB" id="63267at2759"/>
<keyword evidence="14" id="KW-1185">Reference proteome</keyword>
<dbReference type="GO" id="GO:0004691">
    <property type="term" value="F:cAMP-dependent protein kinase activity"/>
    <property type="evidence" value="ECO:0007669"/>
    <property type="project" value="UniProtKB-EC"/>
</dbReference>
<evidence type="ECO:0000256" key="8">
    <source>
        <dbReference type="ARBA" id="ARBA00047454"/>
    </source>
</evidence>
<proteinExistence type="inferred from homology"/>
<evidence type="ECO:0000256" key="6">
    <source>
        <dbReference type="ARBA" id="ARBA00022840"/>
    </source>
</evidence>
<dbReference type="GO" id="GO:0005952">
    <property type="term" value="C:cAMP-dependent protein kinase complex"/>
    <property type="evidence" value="ECO:0007669"/>
    <property type="project" value="TreeGrafter"/>
</dbReference>
<keyword evidence="5 13" id="KW-0418">Kinase</keyword>
<dbReference type="PROSITE" id="PS50011">
    <property type="entry name" value="PROTEIN_KINASE_DOM"/>
    <property type="match status" value="1"/>
</dbReference>
<evidence type="ECO:0000259" key="11">
    <source>
        <dbReference type="PROSITE" id="PS50011"/>
    </source>
</evidence>
<evidence type="ECO:0000256" key="2">
    <source>
        <dbReference type="ARBA" id="ARBA00022527"/>
    </source>
</evidence>
<comment type="catalytic activity">
    <reaction evidence="7">
        <text>L-threonyl-[protein] + ATP = O-phospho-L-threonyl-[protein] + ADP + H(+)</text>
        <dbReference type="Rhea" id="RHEA:46608"/>
        <dbReference type="Rhea" id="RHEA-COMP:11060"/>
        <dbReference type="Rhea" id="RHEA-COMP:11605"/>
        <dbReference type="ChEBI" id="CHEBI:15378"/>
        <dbReference type="ChEBI" id="CHEBI:30013"/>
        <dbReference type="ChEBI" id="CHEBI:30616"/>
        <dbReference type="ChEBI" id="CHEBI:61977"/>
        <dbReference type="ChEBI" id="CHEBI:456216"/>
        <dbReference type="EC" id="2.7.11.11"/>
    </reaction>
</comment>
<gene>
    <name evidence="13" type="ORF">GQ602_000890</name>
</gene>
<dbReference type="EC" id="2.7.11.11" evidence="1"/>
<protein>
    <recommendedName>
        <fullName evidence="1">cAMP-dependent protein kinase</fullName>
        <ecNumber evidence="1">2.7.11.11</ecNumber>
    </recommendedName>
</protein>
<dbReference type="AlphaFoldDB" id="A0A8H4QD39"/>
<feature type="binding site" evidence="9">
    <location>
        <position position="47"/>
    </location>
    <ligand>
        <name>ATP</name>
        <dbReference type="ChEBI" id="CHEBI:30616"/>
    </ligand>
</feature>
<reference evidence="13 14" key="1">
    <citation type="journal article" date="2020" name="G3 (Bethesda)">
        <title>Genetic Underpinnings of Host Manipulation by Ophiocordyceps as Revealed by Comparative Transcriptomics.</title>
        <authorList>
            <person name="Will I."/>
            <person name="Das B."/>
            <person name="Trinh T."/>
            <person name="Brachmann A."/>
            <person name="Ohm R.A."/>
            <person name="de Bekker C."/>
        </authorList>
    </citation>
    <scope>NUCLEOTIDE SEQUENCE [LARGE SCALE GENOMIC DNA]</scope>
    <source>
        <strain evidence="13 14">EC05</strain>
    </source>
</reference>
<keyword evidence="4 9" id="KW-0547">Nucleotide-binding</keyword>
<dbReference type="PROSITE" id="PS00108">
    <property type="entry name" value="PROTEIN_KINASE_ST"/>
    <property type="match status" value="1"/>
</dbReference>
<dbReference type="Pfam" id="PF00069">
    <property type="entry name" value="Pkinase"/>
    <property type="match status" value="1"/>
</dbReference>
<name>A0A8H4QD39_9HYPO</name>
<dbReference type="InterPro" id="IPR008271">
    <property type="entry name" value="Ser/Thr_kinase_AS"/>
</dbReference>
<dbReference type="EMBL" id="JAACLJ010000001">
    <property type="protein sequence ID" value="KAF4595277.1"/>
    <property type="molecule type" value="Genomic_DNA"/>
</dbReference>
<dbReference type="CDD" id="cd05580">
    <property type="entry name" value="STKc_PKA_like"/>
    <property type="match status" value="1"/>
</dbReference>
<dbReference type="PROSITE" id="PS00107">
    <property type="entry name" value="PROTEIN_KINASE_ATP"/>
    <property type="match status" value="1"/>
</dbReference>
<evidence type="ECO:0000256" key="5">
    <source>
        <dbReference type="ARBA" id="ARBA00022777"/>
    </source>
</evidence>
<evidence type="ECO:0000259" key="12">
    <source>
        <dbReference type="PROSITE" id="PS51285"/>
    </source>
</evidence>
<keyword evidence="3" id="KW-0808">Transferase</keyword>
<dbReference type="Gene3D" id="3.30.200.20">
    <property type="entry name" value="Phosphorylase Kinase, domain 1"/>
    <property type="match status" value="1"/>
</dbReference>
<feature type="domain" description="AGC-kinase C-terminal" evidence="12">
    <location>
        <begin position="284"/>
        <end position="342"/>
    </location>
</feature>
<dbReference type="InterPro" id="IPR000719">
    <property type="entry name" value="Prot_kinase_dom"/>
</dbReference>
<comment type="caution">
    <text evidence="13">The sequence shown here is derived from an EMBL/GenBank/DDBJ whole genome shotgun (WGS) entry which is preliminary data.</text>
</comment>
<evidence type="ECO:0000256" key="10">
    <source>
        <dbReference type="RuleBase" id="RU000304"/>
    </source>
</evidence>
<dbReference type="Proteomes" id="UP000562929">
    <property type="component" value="Unassembled WGS sequence"/>
</dbReference>
<dbReference type="SUPFAM" id="SSF56112">
    <property type="entry name" value="Protein kinase-like (PK-like)"/>
    <property type="match status" value="1"/>
</dbReference>
<evidence type="ECO:0000313" key="14">
    <source>
        <dbReference type="Proteomes" id="UP000562929"/>
    </source>
</evidence>
<evidence type="ECO:0000256" key="7">
    <source>
        <dbReference type="ARBA" id="ARBA00047292"/>
    </source>
</evidence>
<dbReference type="GO" id="GO:0005829">
    <property type="term" value="C:cytosol"/>
    <property type="evidence" value="ECO:0007669"/>
    <property type="project" value="TreeGrafter"/>
</dbReference>
<dbReference type="PROSITE" id="PS51285">
    <property type="entry name" value="AGC_KINASE_CTER"/>
    <property type="match status" value="1"/>
</dbReference>
<organism evidence="13 14">
    <name type="scientific">Ophiocordyceps camponoti-floridani</name>
    <dbReference type="NCBI Taxonomy" id="2030778"/>
    <lineage>
        <taxon>Eukaryota</taxon>
        <taxon>Fungi</taxon>
        <taxon>Dikarya</taxon>
        <taxon>Ascomycota</taxon>
        <taxon>Pezizomycotina</taxon>
        <taxon>Sordariomycetes</taxon>
        <taxon>Hypocreomycetidae</taxon>
        <taxon>Hypocreales</taxon>
        <taxon>Ophiocordycipitaceae</taxon>
        <taxon>Ophiocordyceps</taxon>
    </lineage>
</organism>